<evidence type="ECO:0000256" key="1">
    <source>
        <dbReference type="SAM" id="MobiDB-lite"/>
    </source>
</evidence>
<evidence type="ECO:0000313" key="2">
    <source>
        <dbReference type="EMBL" id="POW07252.1"/>
    </source>
</evidence>
<accession>A0A2S4VCJ6</accession>
<reference evidence="3" key="3">
    <citation type="journal article" date="2018" name="Mol. Plant Microbe Interact.">
        <title>Genome sequence resources for the wheat stripe rust pathogen (Puccinia striiformis f. sp. tritici) and the barley stripe rust pathogen (Puccinia striiformis f. sp. hordei).</title>
        <authorList>
            <person name="Xia C."/>
            <person name="Wang M."/>
            <person name="Yin C."/>
            <person name="Cornejo O.E."/>
            <person name="Hulbert S.H."/>
            <person name="Chen X."/>
        </authorList>
    </citation>
    <scope>NUCLEOTIDE SEQUENCE [LARGE SCALE GENOMIC DNA]</scope>
    <source>
        <strain evidence="3">93TX-2</strain>
    </source>
</reference>
<sequence>MGHHPAVVDHKDGVDMKAPPSSLPWETLAKKPKKVPDQPTQETLSNAPTTQQLLRQLLSNVVTEPTPTPIEAQPLLKLALTDVVASRLVGMVPMVEYLKFLGIPNIEKVLHLSPKKI</sequence>
<organism evidence="2 3">
    <name type="scientific">Puccinia striiformis</name>
    <dbReference type="NCBI Taxonomy" id="27350"/>
    <lineage>
        <taxon>Eukaryota</taxon>
        <taxon>Fungi</taxon>
        <taxon>Dikarya</taxon>
        <taxon>Basidiomycota</taxon>
        <taxon>Pucciniomycotina</taxon>
        <taxon>Pucciniomycetes</taxon>
        <taxon>Pucciniales</taxon>
        <taxon>Pucciniaceae</taxon>
        <taxon>Puccinia</taxon>
    </lineage>
</organism>
<reference evidence="3" key="2">
    <citation type="journal article" date="2018" name="BMC Genomics">
        <title>Genomic insights into host adaptation between the wheat stripe rust pathogen (Puccinia striiformis f. sp. tritici) and the barley stripe rust pathogen (Puccinia striiformis f. sp. hordei).</title>
        <authorList>
            <person name="Xia C."/>
            <person name="Wang M."/>
            <person name="Yin C."/>
            <person name="Cornejo O.E."/>
            <person name="Hulbert S.H."/>
            <person name="Chen X."/>
        </authorList>
    </citation>
    <scope>NUCLEOTIDE SEQUENCE [LARGE SCALE GENOMIC DNA]</scope>
    <source>
        <strain evidence="3">93TX-2</strain>
    </source>
</reference>
<feature type="compositionally biased region" description="Basic and acidic residues" evidence="1">
    <location>
        <begin position="1"/>
        <end position="15"/>
    </location>
</feature>
<comment type="caution">
    <text evidence="2">The sequence shown here is derived from an EMBL/GenBank/DDBJ whole genome shotgun (WGS) entry which is preliminary data.</text>
</comment>
<reference evidence="2 3" key="1">
    <citation type="submission" date="2017-12" db="EMBL/GenBank/DDBJ databases">
        <title>Gene loss provides genomic basis for host adaptation in cereal stripe rust fungi.</title>
        <authorList>
            <person name="Xia C."/>
        </authorList>
    </citation>
    <scope>NUCLEOTIDE SEQUENCE [LARGE SCALE GENOMIC DNA]</scope>
    <source>
        <strain evidence="2 3">93TX-2</strain>
    </source>
</reference>
<dbReference type="Proteomes" id="UP000238274">
    <property type="component" value="Unassembled WGS sequence"/>
</dbReference>
<gene>
    <name evidence="2" type="ORF">PSHT_10036</name>
</gene>
<feature type="region of interest" description="Disordered" evidence="1">
    <location>
        <begin position="1"/>
        <end position="50"/>
    </location>
</feature>
<name>A0A2S4VCJ6_9BASI</name>
<dbReference type="VEuPathDB" id="FungiDB:PSHT_10036"/>
<keyword evidence="3" id="KW-1185">Reference proteome</keyword>
<feature type="compositionally biased region" description="Polar residues" evidence="1">
    <location>
        <begin position="38"/>
        <end position="50"/>
    </location>
</feature>
<dbReference type="EMBL" id="PKSM01000149">
    <property type="protein sequence ID" value="POW07252.1"/>
    <property type="molecule type" value="Genomic_DNA"/>
</dbReference>
<dbReference type="AlphaFoldDB" id="A0A2S4VCJ6"/>
<evidence type="ECO:0000313" key="3">
    <source>
        <dbReference type="Proteomes" id="UP000238274"/>
    </source>
</evidence>
<dbReference type="VEuPathDB" id="FungiDB:PSTT_15720"/>
<protein>
    <submittedName>
        <fullName evidence="2">Uncharacterized protein</fullName>
    </submittedName>
</protein>
<proteinExistence type="predicted"/>